<dbReference type="OMA" id="APTHKAD"/>
<feature type="compositionally biased region" description="Basic and acidic residues" evidence="1">
    <location>
        <begin position="66"/>
        <end position="89"/>
    </location>
</feature>
<feature type="region of interest" description="Disordered" evidence="1">
    <location>
        <begin position="1"/>
        <end position="100"/>
    </location>
</feature>
<feature type="compositionally biased region" description="Basic residues" evidence="1">
    <location>
        <begin position="50"/>
        <end position="65"/>
    </location>
</feature>
<accession>A0A0P9EW32</accession>
<proteinExistence type="predicted"/>
<gene>
    <name evidence="2" type="ORF">RHOBADRAFT_46002</name>
</gene>
<dbReference type="Proteomes" id="UP000053890">
    <property type="component" value="Unassembled WGS sequence"/>
</dbReference>
<dbReference type="GeneID" id="28975150"/>
<sequence>MAPTHKADRKQRRDEPVPDVKLTVDGATPPPEPSLATTKPHVAPDQATKAKSKRAKSTASNKRKMQAREAATERAQKLEKRKDSVEGKKDQKKKAKSMWQ</sequence>
<evidence type="ECO:0000256" key="1">
    <source>
        <dbReference type="SAM" id="MobiDB-lite"/>
    </source>
</evidence>
<dbReference type="EMBL" id="KQ474083">
    <property type="protein sequence ID" value="KPV73426.1"/>
    <property type="molecule type" value="Genomic_DNA"/>
</dbReference>
<name>A0A0P9EW32_RHOGW</name>
<protein>
    <submittedName>
        <fullName evidence="2">Uncharacterized protein</fullName>
    </submittedName>
</protein>
<dbReference type="OrthoDB" id="2526286at2759"/>
<feature type="compositionally biased region" description="Basic residues" evidence="1">
    <location>
        <begin position="90"/>
        <end position="100"/>
    </location>
</feature>
<dbReference type="AlphaFoldDB" id="A0A0P9EW32"/>
<evidence type="ECO:0000313" key="2">
    <source>
        <dbReference type="EMBL" id="KPV73426.1"/>
    </source>
</evidence>
<evidence type="ECO:0000313" key="3">
    <source>
        <dbReference type="Proteomes" id="UP000053890"/>
    </source>
</evidence>
<keyword evidence="3" id="KW-1185">Reference proteome</keyword>
<dbReference type="RefSeq" id="XP_018269475.1">
    <property type="nucleotide sequence ID" value="XM_018414702.1"/>
</dbReference>
<organism evidence="2 3">
    <name type="scientific">Rhodotorula graminis (strain WP1)</name>
    <dbReference type="NCBI Taxonomy" id="578459"/>
    <lineage>
        <taxon>Eukaryota</taxon>
        <taxon>Fungi</taxon>
        <taxon>Dikarya</taxon>
        <taxon>Basidiomycota</taxon>
        <taxon>Pucciniomycotina</taxon>
        <taxon>Microbotryomycetes</taxon>
        <taxon>Sporidiobolales</taxon>
        <taxon>Sporidiobolaceae</taxon>
        <taxon>Rhodotorula</taxon>
    </lineage>
</organism>
<reference evidence="2 3" key="1">
    <citation type="journal article" date="2015" name="Front. Microbiol.">
        <title>Genome sequence of the plant growth promoting endophytic yeast Rhodotorula graminis WP1.</title>
        <authorList>
            <person name="Firrincieli A."/>
            <person name="Otillar R."/>
            <person name="Salamov A."/>
            <person name="Schmutz J."/>
            <person name="Khan Z."/>
            <person name="Redman R.S."/>
            <person name="Fleck N.D."/>
            <person name="Lindquist E."/>
            <person name="Grigoriev I.V."/>
            <person name="Doty S.L."/>
        </authorList>
    </citation>
    <scope>NUCLEOTIDE SEQUENCE [LARGE SCALE GENOMIC DNA]</scope>
    <source>
        <strain evidence="2 3">WP1</strain>
    </source>
</reference>